<keyword evidence="2" id="KW-1185">Reference proteome</keyword>
<dbReference type="Proteomes" id="UP000635565">
    <property type="component" value="Unassembled WGS sequence"/>
</dbReference>
<evidence type="ECO:0000313" key="1">
    <source>
        <dbReference type="EMBL" id="GHO82498.1"/>
    </source>
</evidence>
<organism evidence="1 2">
    <name type="scientific">Dictyobacter formicarum</name>
    <dbReference type="NCBI Taxonomy" id="2778368"/>
    <lineage>
        <taxon>Bacteria</taxon>
        <taxon>Bacillati</taxon>
        <taxon>Chloroflexota</taxon>
        <taxon>Ktedonobacteria</taxon>
        <taxon>Ktedonobacterales</taxon>
        <taxon>Dictyobacteraceae</taxon>
        <taxon>Dictyobacter</taxon>
    </lineage>
</organism>
<name>A0ABQ3V9L2_9CHLR</name>
<comment type="caution">
    <text evidence="1">The sequence shown here is derived from an EMBL/GenBank/DDBJ whole genome shotgun (WGS) entry which is preliminary data.</text>
</comment>
<evidence type="ECO:0000313" key="2">
    <source>
        <dbReference type="Proteomes" id="UP000635565"/>
    </source>
</evidence>
<protein>
    <submittedName>
        <fullName evidence="1">Uncharacterized protein</fullName>
    </submittedName>
</protein>
<sequence length="86" mass="10068">MVFGWFKRKKTVLTIQVGEEQLRKLNQHQRQLVEALCAVRIDRREDDRYDRSNIDAVVQCLSNFSLDIVGHALHVNAEEGIYRQVT</sequence>
<reference evidence="1 2" key="1">
    <citation type="journal article" date="2021" name="Int. J. Syst. Evol. Microbiol.">
        <title>Reticulibacter mediterranei gen. nov., sp. nov., within the new family Reticulibacteraceae fam. nov., and Ktedonospora formicarum gen. nov., sp. nov., Ktedonobacter robiniae sp. nov., Dictyobacter formicarum sp. nov. and Dictyobacter arantiisoli sp. nov., belonging to the class Ktedonobacteria.</title>
        <authorList>
            <person name="Yabe S."/>
            <person name="Zheng Y."/>
            <person name="Wang C.M."/>
            <person name="Sakai Y."/>
            <person name="Abe K."/>
            <person name="Yokota A."/>
            <person name="Donadio S."/>
            <person name="Cavaletti L."/>
            <person name="Monciardini P."/>
        </authorList>
    </citation>
    <scope>NUCLEOTIDE SEQUENCE [LARGE SCALE GENOMIC DNA]</scope>
    <source>
        <strain evidence="1 2">SOSP1-9</strain>
    </source>
</reference>
<dbReference type="RefSeq" id="WP_201360180.1">
    <property type="nucleotide sequence ID" value="NZ_BNJJ01000002.1"/>
</dbReference>
<dbReference type="EMBL" id="BNJJ01000002">
    <property type="protein sequence ID" value="GHO82498.1"/>
    <property type="molecule type" value="Genomic_DNA"/>
</dbReference>
<gene>
    <name evidence="1" type="ORF">KSZ_05040</name>
</gene>
<proteinExistence type="predicted"/>
<accession>A0ABQ3V9L2</accession>